<dbReference type="Proteomes" id="UP001221208">
    <property type="component" value="Unassembled WGS sequence"/>
</dbReference>
<name>A0ABT5JZS2_9BURK</name>
<organism evidence="2 3">
    <name type="scientific">Janthinobacterium fluminis</name>
    <dbReference type="NCBI Taxonomy" id="2987524"/>
    <lineage>
        <taxon>Bacteria</taxon>
        <taxon>Pseudomonadati</taxon>
        <taxon>Pseudomonadota</taxon>
        <taxon>Betaproteobacteria</taxon>
        <taxon>Burkholderiales</taxon>
        <taxon>Oxalobacteraceae</taxon>
        <taxon>Janthinobacterium</taxon>
    </lineage>
</organism>
<feature type="compositionally biased region" description="Basic and acidic residues" evidence="1">
    <location>
        <begin position="124"/>
        <end position="138"/>
    </location>
</feature>
<keyword evidence="3" id="KW-1185">Reference proteome</keyword>
<dbReference type="EMBL" id="JAQQXR010000004">
    <property type="protein sequence ID" value="MDC8758227.1"/>
    <property type="molecule type" value="Genomic_DNA"/>
</dbReference>
<reference evidence="2 3" key="1">
    <citation type="submission" date="2022-10" db="EMBL/GenBank/DDBJ databases">
        <title>Janthinobacterium sp. hw3 Genome sequencing.</title>
        <authorList>
            <person name="Park S."/>
        </authorList>
    </citation>
    <scope>NUCLEOTIDE SEQUENCE [LARGE SCALE GENOMIC DNA]</scope>
    <source>
        <strain evidence="3">hw3</strain>
    </source>
</reference>
<protein>
    <submittedName>
        <fullName evidence="2">Uncharacterized protein</fullName>
    </submittedName>
</protein>
<dbReference type="RefSeq" id="WP_273670906.1">
    <property type="nucleotide sequence ID" value="NZ_JAQQXR010000004.1"/>
</dbReference>
<evidence type="ECO:0000256" key="1">
    <source>
        <dbReference type="SAM" id="MobiDB-lite"/>
    </source>
</evidence>
<proteinExistence type="predicted"/>
<feature type="region of interest" description="Disordered" evidence="1">
    <location>
        <begin position="100"/>
        <end position="140"/>
    </location>
</feature>
<accession>A0ABT5JZS2</accession>
<evidence type="ECO:0000313" key="2">
    <source>
        <dbReference type="EMBL" id="MDC8758227.1"/>
    </source>
</evidence>
<evidence type="ECO:0000313" key="3">
    <source>
        <dbReference type="Proteomes" id="UP001221208"/>
    </source>
</evidence>
<comment type="caution">
    <text evidence="2">The sequence shown here is derived from an EMBL/GenBank/DDBJ whole genome shotgun (WGS) entry which is preliminary data.</text>
</comment>
<sequence>MPAKRGKQAQPAGPAAPGAGWLRRHWPATLCLAVALLAAGVALWPAAGEATAARPAVAAASAPAWPGIGAAPDVPAGGPAGMPELVSQLEQADRAYCSYRDNTRYPNSSRPMAEHPDQVYPNRPVEESHPMRTDKGSDRTVQLQTSQTRVYMAPGESVAFTLKAVDAAGASLPLSVTRAVARGLTFGASRPVTPVTLQFGGREDGSHAATLAPSQSGFAQFDGTIRTEVNYSVGERAGVVVFDVIYTPELPATWSGPVRDVVENGSLTYYLKAEVRQPGRYVVSGRVDDAKGKPFALLTFNEVLAAGPNDIKLTVFGKLIGDQQAALPLTLRDVDAYLLKENTDPDRALMPRLAGPVHVSKSHPVKDFADAEWQSEERSRYLTELNKDVEQASKSLLQFAPGQVALPPLAQRCAQLAGDKP</sequence>
<gene>
    <name evidence="2" type="ORF">OIK44_11570</name>
</gene>